<dbReference type="SUPFAM" id="SSF88723">
    <property type="entry name" value="PIN domain-like"/>
    <property type="match status" value="1"/>
</dbReference>
<dbReference type="Pfam" id="PF01850">
    <property type="entry name" value="PIN"/>
    <property type="match status" value="1"/>
</dbReference>
<name>A0A133V4Q4_9EURY</name>
<evidence type="ECO:0000259" key="7">
    <source>
        <dbReference type="SMART" id="SM00670"/>
    </source>
</evidence>
<dbReference type="SMART" id="SM00670">
    <property type="entry name" value="PINc"/>
    <property type="match status" value="1"/>
</dbReference>
<dbReference type="AlphaFoldDB" id="A0A133V4Q4"/>
<evidence type="ECO:0000256" key="3">
    <source>
        <dbReference type="ARBA" id="ARBA00022723"/>
    </source>
</evidence>
<dbReference type="GO" id="GO:0004518">
    <property type="term" value="F:nuclease activity"/>
    <property type="evidence" value="ECO:0007669"/>
    <property type="project" value="UniProtKB-KW"/>
</dbReference>
<keyword evidence="5" id="KW-0460">Magnesium</keyword>
<evidence type="ECO:0000256" key="6">
    <source>
        <dbReference type="ARBA" id="ARBA00038093"/>
    </source>
</evidence>
<dbReference type="GO" id="GO:0046872">
    <property type="term" value="F:metal ion binding"/>
    <property type="evidence" value="ECO:0007669"/>
    <property type="project" value="UniProtKB-KW"/>
</dbReference>
<dbReference type="Proteomes" id="UP000070035">
    <property type="component" value="Unassembled WGS sequence"/>
</dbReference>
<evidence type="ECO:0000313" key="8">
    <source>
        <dbReference type="EMBL" id="KXB01401.1"/>
    </source>
</evidence>
<comment type="cofactor">
    <cofactor evidence="1">
        <name>Mg(2+)</name>
        <dbReference type="ChEBI" id="CHEBI:18420"/>
    </cofactor>
</comment>
<comment type="similarity">
    <text evidence="6">Belongs to the PINc/VapC protein family.</text>
</comment>
<accession>A0A133V4Q4</accession>
<keyword evidence="4" id="KW-0378">Hydrolase</keyword>
<proteinExistence type="inferred from homology"/>
<evidence type="ECO:0000256" key="2">
    <source>
        <dbReference type="ARBA" id="ARBA00022722"/>
    </source>
</evidence>
<dbReference type="InterPro" id="IPR029060">
    <property type="entry name" value="PIN-like_dom_sf"/>
</dbReference>
<dbReference type="GO" id="GO:0016787">
    <property type="term" value="F:hydrolase activity"/>
    <property type="evidence" value="ECO:0007669"/>
    <property type="project" value="UniProtKB-KW"/>
</dbReference>
<dbReference type="InterPro" id="IPR002716">
    <property type="entry name" value="PIN_dom"/>
</dbReference>
<dbReference type="EMBL" id="LHXY01000039">
    <property type="protein sequence ID" value="KXB01401.1"/>
    <property type="molecule type" value="Genomic_DNA"/>
</dbReference>
<keyword evidence="2" id="KW-0540">Nuclease</keyword>
<sequence length="126" mass="14367">MTVLVDSWAWIEYFKGSKAGGRVREIIEDPSETIVLSTINIAEVYRRILEDYDEAKAEEKREVMKDRSFVHPVDEDIAVDSAKIKFERGWSLGDSIIYATAKRENAKVLTGDPHFKGLEETIFIGD</sequence>
<evidence type="ECO:0000256" key="1">
    <source>
        <dbReference type="ARBA" id="ARBA00001946"/>
    </source>
</evidence>
<keyword evidence="9" id="KW-1185">Reference proteome</keyword>
<gene>
    <name evidence="8" type="ORF">AKJ44_02560</name>
</gene>
<dbReference type="PANTHER" id="PTHR33653:SF1">
    <property type="entry name" value="RIBONUCLEASE VAPC2"/>
    <property type="match status" value="1"/>
</dbReference>
<feature type="domain" description="PIN" evidence="7">
    <location>
        <begin position="1"/>
        <end position="117"/>
    </location>
</feature>
<evidence type="ECO:0000256" key="5">
    <source>
        <dbReference type="ARBA" id="ARBA00022842"/>
    </source>
</evidence>
<dbReference type="Gene3D" id="3.40.50.1010">
    <property type="entry name" value="5'-nuclease"/>
    <property type="match status" value="1"/>
</dbReference>
<dbReference type="CDD" id="cd18686">
    <property type="entry name" value="PIN_VapC-like"/>
    <property type="match status" value="1"/>
</dbReference>
<dbReference type="InterPro" id="IPR050556">
    <property type="entry name" value="Type_II_TA_system_RNase"/>
</dbReference>
<reference evidence="8 9" key="1">
    <citation type="journal article" date="2016" name="Sci. Rep.">
        <title>Metabolic traits of an uncultured archaeal lineage -MSBL1- from brine pools of the Red Sea.</title>
        <authorList>
            <person name="Mwirichia R."/>
            <person name="Alam I."/>
            <person name="Rashid M."/>
            <person name="Vinu M."/>
            <person name="Ba-Alawi W."/>
            <person name="Anthony Kamau A."/>
            <person name="Kamanda Ngugi D."/>
            <person name="Goker M."/>
            <person name="Klenk H.P."/>
            <person name="Bajic V."/>
            <person name="Stingl U."/>
        </authorList>
    </citation>
    <scope>NUCLEOTIDE SEQUENCE [LARGE SCALE GENOMIC DNA]</scope>
    <source>
        <strain evidence="8">SCGC-AAA261F17</strain>
    </source>
</reference>
<organism evidence="8 9">
    <name type="scientific">candidate division MSBL1 archaeon SCGC-AAA261F17</name>
    <dbReference type="NCBI Taxonomy" id="1698274"/>
    <lineage>
        <taxon>Archaea</taxon>
        <taxon>Methanobacteriati</taxon>
        <taxon>Methanobacteriota</taxon>
        <taxon>candidate division MSBL1</taxon>
    </lineage>
</organism>
<protein>
    <recommendedName>
        <fullName evidence="7">PIN domain-containing protein</fullName>
    </recommendedName>
</protein>
<keyword evidence="3" id="KW-0479">Metal-binding</keyword>
<comment type="caution">
    <text evidence="8">The sequence shown here is derived from an EMBL/GenBank/DDBJ whole genome shotgun (WGS) entry which is preliminary data.</text>
</comment>
<evidence type="ECO:0000256" key="4">
    <source>
        <dbReference type="ARBA" id="ARBA00022801"/>
    </source>
</evidence>
<dbReference type="PANTHER" id="PTHR33653">
    <property type="entry name" value="RIBONUCLEASE VAPC2"/>
    <property type="match status" value="1"/>
</dbReference>
<evidence type="ECO:0000313" key="9">
    <source>
        <dbReference type="Proteomes" id="UP000070035"/>
    </source>
</evidence>